<feature type="compositionally biased region" description="Basic and acidic residues" evidence="1">
    <location>
        <begin position="1"/>
        <end position="13"/>
    </location>
</feature>
<reference evidence="3" key="1">
    <citation type="submission" date="2021-02" db="EMBL/GenBank/DDBJ databases">
        <authorList>
            <person name="Nowell W R."/>
        </authorList>
    </citation>
    <scope>NUCLEOTIDE SEQUENCE</scope>
</reference>
<organism evidence="3 4">
    <name type="scientific">Rotaria sordida</name>
    <dbReference type="NCBI Taxonomy" id="392033"/>
    <lineage>
        <taxon>Eukaryota</taxon>
        <taxon>Metazoa</taxon>
        <taxon>Spiralia</taxon>
        <taxon>Gnathifera</taxon>
        <taxon>Rotifera</taxon>
        <taxon>Eurotatoria</taxon>
        <taxon>Bdelloidea</taxon>
        <taxon>Philodinida</taxon>
        <taxon>Philodinidae</taxon>
        <taxon>Rotaria</taxon>
    </lineage>
</organism>
<comment type="caution">
    <text evidence="3">The sequence shown here is derived from an EMBL/GenBank/DDBJ whole genome shotgun (WGS) entry which is preliminary data.</text>
</comment>
<keyword evidence="4" id="KW-1185">Reference proteome</keyword>
<evidence type="ECO:0000313" key="3">
    <source>
        <dbReference type="EMBL" id="CAF1641844.1"/>
    </source>
</evidence>
<dbReference type="AlphaFoldDB" id="A0A816DV84"/>
<dbReference type="Proteomes" id="UP000663870">
    <property type="component" value="Unassembled WGS sequence"/>
</dbReference>
<evidence type="ECO:0000313" key="4">
    <source>
        <dbReference type="Proteomes" id="UP000663870"/>
    </source>
</evidence>
<dbReference type="EMBL" id="CAJNOL010009211">
    <property type="protein sequence ID" value="CAF1641844.1"/>
    <property type="molecule type" value="Genomic_DNA"/>
</dbReference>
<evidence type="ECO:0000256" key="1">
    <source>
        <dbReference type="SAM" id="MobiDB-lite"/>
    </source>
</evidence>
<feature type="region of interest" description="Disordered" evidence="1">
    <location>
        <begin position="1"/>
        <end position="23"/>
    </location>
</feature>
<proteinExistence type="predicted"/>
<sequence>MELKIKCPLEQENPKPIATMETK</sequence>
<accession>A0A816DV84</accession>
<dbReference type="Proteomes" id="UP000663854">
    <property type="component" value="Unassembled WGS sequence"/>
</dbReference>
<gene>
    <name evidence="3" type="ORF">JXQ802_LOCUS53313</name>
    <name evidence="2" type="ORF">PYM288_LOCUS36927</name>
</gene>
<evidence type="ECO:0000313" key="2">
    <source>
        <dbReference type="EMBL" id="CAF1460573.1"/>
    </source>
</evidence>
<name>A0A816DV84_9BILA</name>
<protein>
    <submittedName>
        <fullName evidence="3">Uncharacterized protein</fullName>
    </submittedName>
</protein>
<feature type="non-terminal residue" evidence="3">
    <location>
        <position position="1"/>
    </location>
</feature>
<dbReference type="EMBL" id="CAJNOH010007552">
    <property type="protein sequence ID" value="CAF1460573.1"/>
    <property type="molecule type" value="Genomic_DNA"/>
</dbReference>